<sequence>MFDIDALNRTNALGKIEYFTFTKGFGGEPTAIFFPDDRIIQTFFNGGPDRETWRECIPVYNKIRTIADTNFIDFTE</sequence>
<organism evidence="1">
    <name type="scientific">freshwater metagenome</name>
    <dbReference type="NCBI Taxonomy" id="449393"/>
    <lineage>
        <taxon>unclassified sequences</taxon>
        <taxon>metagenomes</taxon>
        <taxon>ecological metagenomes</taxon>
    </lineage>
</organism>
<protein>
    <submittedName>
        <fullName evidence="1">Unannotated protein</fullName>
    </submittedName>
</protein>
<gene>
    <name evidence="1" type="ORF">UFOPK3576_00560</name>
</gene>
<accession>A0A6J7G2X0</accession>
<dbReference type="AlphaFoldDB" id="A0A6J7G2X0"/>
<dbReference type="EMBL" id="CAFBMO010000016">
    <property type="protein sequence ID" value="CAB4902692.1"/>
    <property type="molecule type" value="Genomic_DNA"/>
</dbReference>
<evidence type="ECO:0000313" key="1">
    <source>
        <dbReference type="EMBL" id="CAB4902692.1"/>
    </source>
</evidence>
<proteinExistence type="predicted"/>
<reference evidence="1" key="1">
    <citation type="submission" date="2020-05" db="EMBL/GenBank/DDBJ databases">
        <authorList>
            <person name="Chiriac C."/>
            <person name="Salcher M."/>
            <person name="Ghai R."/>
            <person name="Kavagutti S V."/>
        </authorList>
    </citation>
    <scope>NUCLEOTIDE SEQUENCE</scope>
</reference>
<name>A0A6J7G2X0_9ZZZZ</name>